<dbReference type="EMBL" id="QHHQ01000006">
    <property type="protein sequence ID" value="RAH98967.1"/>
    <property type="molecule type" value="Genomic_DNA"/>
</dbReference>
<dbReference type="AlphaFoldDB" id="A0A8B2NKE8"/>
<accession>A0A8B2NKE8</accession>
<reference evidence="1 2" key="1">
    <citation type="submission" date="2018-05" db="EMBL/GenBank/DDBJ databases">
        <title>Acuticoccus sediminis sp. nov., isolated from deep-sea sediment of Indian Ocean.</title>
        <authorList>
            <person name="Liu X."/>
            <person name="Lai Q."/>
            <person name="Du Y."/>
            <person name="Sun F."/>
            <person name="Zhang X."/>
            <person name="Wang S."/>
            <person name="Shao Z."/>
        </authorList>
    </citation>
    <scope>NUCLEOTIDE SEQUENCE [LARGE SCALE GENOMIC DNA]</scope>
    <source>
        <strain evidence="1 2">PTG4-2</strain>
    </source>
</reference>
<dbReference type="Proteomes" id="UP000249590">
    <property type="component" value="Unassembled WGS sequence"/>
</dbReference>
<name>A0A8B2NKE8_9HYPH</name>
<dbReference type="OrthoDB" id="7677493at2"/>
<comment type="caution">
    <text evidence="1">The sequence shown here is derived from an EMBL/GenBank/DDBJ whole genome shotgun (WGS) entry which is preliminary data.</text>
</comment>
<organism evidence="1 2">
    <name type="scientific">Acuticoccus sediminis</name>
    <dbReference type="NCBI Taxonomy" id="2184697"/>
    <lineage>
        <taxon>Bacteria</taxon>
        <taxon>Pseudomonadati</taxon>
        <taxon>Pseudomonadota</taxon>
        <taxon>Alphaproteobacteria</taxon>
        <taxon>Hyphomicrobiales</taxon>
        <taxon>Amorphaceae</taxon>
        <taxon>Acuticoccus</taxon>
    </lineage>
</organism>
<protein>
    <submittedName>
        <fullName evidence="1">Uncharacterized protein</fullName>
    </submittedName>
</protein>
<proteinExistence type="predicted"/>
<dbReference type="RefSeq" id="WP_111350490.1">
    <property type="nucleotide sequence ID" value="NZ_JAIWKD010000004.1"/>
</dbReference>
<sequence>MNAHRRLLTPIAGTAIAGIMIAAATLGGSMSQSTAATKTDRFAVVGDSLCAGQAWPNLSSECLAWADGDETGGPVRFVTVASHDKTRQVTTLNRMPAADAPLQ</sequence>
<keyword evidence="2" id="KW-1185">Reference proteome</keyword>
<evidence type="ECO:0000313" key="2">
    <source>
        <dbReference type="Proteomes" id="UP000249590"/>
    </source>
</evidence>
<evidence type="ECO:0000313" key="1">
    <source>
        <dbReference type="EMBL" id="RAH98967.1"/>
    </source>
</evidence>
<gene>
    <name evidence="1" type="ORF">DLJ53_25400</name>
</gene>